<feature type="transmembrane region" description="Helical" evidence="1">
    <location>
        <begin position="76"/>
        <end position="101"/>
    </location>
</feature>
<name>A0A7V1PUD4_CALAY</name>
<feature type="transmembrane region" description="Helical" evidence="1">
    <location>
        <begin position="48"/>
        <end position="70"/>
    </location>
</feature>
<evidence type="ECO:0000256" key="1">
    <source>
        <dbReference type="SAM" id="Phobius"/>
    </source>
</evidence>
<dbReference type="InterPro" id="IPR045781">
    <property type="entry name" value="SxtJ"/>
</dbReference>
<sequence length="142" mass="16564">MSWIKDVREELSGLDRSPRSRRNFALVMLLIPGLIYLGIYRDTPPEGFYWWLPLIWLALFVPGLLFPPLLRPLHTAWMALAFALGWLVSRLLLTLIWFILLTPIGFIARLRGKAFLDTRHGQGERTAWVRREKPGTDYTRMS</sequence>
<keyword evidence="1" id="KW-0812">Transmembrane</keyword>
<dbReference type="EMBL" id="DRLD01000184">
    <property type="protein sequence ID" value="HED10365.1"/>
    <property type="molecule type" value="Genomic_DNA"/>
</dbReference>
<evidence type="ECO:0000313" key="2">
    <source>
        <dbReference type="EMBL" id="HED10365.1"/>
    </source>
</evidence>
<reference evidence="2" key="1">
    <citation type="journal article" date="2020" name="mSystems">
        <title>Genome- and Community-Level Interaction Insights into Carbon Utilization and Element Cycling Functions of Hydrothermarchaeota in Hydrothermal Sediment.</title>
        <authorList>
            <person name="Zhou Z."/>
            <person name="Liu Y."/>
            <person name="Xu W."/>
            <person name="Pan J."/>
            <person name="Luo Z.H."/>
            <person name="Li M."/>
        </authorList>
    </citation>
    <scope>NUCLEOTIDE SEQUENCE [LARGE SCALE GENOMIC DNA]</scope>
    <source>
        <strain evidence="2">HyVt-456</strain>
    </source>
</reference>
<dbReference type="Proteomes" id="UP000886005">
    <property type="component" value="Unassembled WGS sequence"/>
</dbReference>
<accession>A0A7V1PUD4</accession>
<organism evidence="2">
    <name type="scientific">Caldithrix abyssi</name>
    <dbReference type="NCBI Taxonomy" id="187145"/>
    <lineage>
        <taxon>Bacteria</taxon>
        <taxon>Pseudomonadati</taxon>
        <taxon>Calditrichota</taxon>
        <taxon>Calditrichia</taxon>
        <taxon>Calditrichales</taxon>
        <taxon>Calditrichaceae</taxon>
        <taxon>Caldithrix</taxon>
    </lineage>
</organism>
<feature type="transmembrane region" description="Helical" evidence="1">
    <location>
        <begin position="24"/>
        <end position="41"/>
    </location>
</feature>
<dbReference type="Pfam" id="PF19588">
    <property type="entry name" value="SxtJ"/>
    <property type="match status" value="1"/>
</dbReference>
<evidence type="ECO:0008006" key="3">
    <source>
        <dbReference type="Google" id="ProtNLM"/>
    </source>
</evidence>
<proteinExistence type="predicted"/>
<gene>
    <name evidence="2" type="ORF">ENJ10_06730</name>
</gene>
<keyword evidence="1" id="KW-0472">Membrane</keyword>
<comment type="caution">
    <text evidence="2">The sequence shown here is derived from an EMBL/GenBank/DDBJ whole genome shotgun (WGS) entry which is preliminary data.</text>
</comment>
<keyword evidence="1" id="KW-1133">Transmembrane helix</keyword>
<protein>
    <recommendedName>
        <fullName evidence="3">SxtJ</fullName>
    </recommendedName>
</protein>
<dbReference type="AlphaFoldDB" id="A0A7V1PUD4"/>